<feature type="domain" description="GT-D fold-like" evidence="1">
    <location>
        <begin position="9"/>
        <end position="229"/>
    </location>
</feature>
<protein>
    <recommendedName>
        <fullName evidence="1">GT-D fold-like domain-containing protein</fullName>
    </recommendedName>
</protein>
<reference evidence="2 3" key="1">
    <citation type="submission" date="2016-01" db="EMBL/GenBank/DDBJ databases">
        <title>Complete Genome Sequence of Paenibacillus yonginensis DCY84, a novel Plant Growth-Promoting Bacteria with Elicitation of Induced Systemic Resistance.</title>
        <authorList>
            <person name="Kim Y.J."/>
            <person name="Yang D.C."/>
            <person name="Sukweenadhi J."/>
        </authorList>
    </citation>
    <scope>NUCLEOTIDE SEQUENCE [LARGE SCALE GENOMIC DNA]</scope>
    <source>
        <strain evidence="2 3">DCY84</strain>
    </source>
</reference>
<keyword evidence="3" id="KW-1185">Reference proteome</keyword>
<evidence type="ECO:0000259" key="1">
    <source>
        <dbReference type="Pfam" id="PF22882"/>
    </source>
</evidence>
<dbReference type="AlphaFoldDB" id="A0A1B1N604"/>
<accession>A0A1B1N604</accession>
<dbReference type="InterPro" id="IPR055171">
    <property type="entry name" value="GT-D-like"/>
</dbReference>
<dbReference type="Proteomes" id="UP000092573">
    <property type="component" value="Chromosome"/>
</dbReference>
<dbReference type="KEGG" id="pyg:AWM70_21345"/>
<dbReference type="InterPro" id="IPR049785">
    <property type="entry name" value="GT-D-like_firm"/>
</dbReference>
<dbReference type="EMBL" id="CP014167">
    <property type="protein sequence ID" value="ANS76815.1"/>
    <property type="molecule type" value="Genomic_DNA"/>
</dbReference>
<dbReference type="OrthoDB" id="2655332at2"/>
<proteinExistence type="predicted"/>
<dbReference type="NCBIfam" id="NF040628">
    <property type="entry name" value="GT-D_rel"/>
    <property type="match status" value="1"/>
</dbReference>
<organism evidence="2 3">
    <name type="scientific">Paenibacillus yonginensis</name>
    <dbReference type="NCBI Taxonomy" id="1462996"/>
    <lineage>
        <taxon>Bacteria</taxon>
        <taxon>Bacillati</taxon>
        <taxon>Bacillota</taxon>
        <taxon>Bacilli</taxon>
        <taxon>Bacillales</taxon>
        <taxon>Paenibacillaceae</taxon>
        <taxon>Paenibacillus</taxon>
    </lineage>
</organism>
<evidence type="ECO:0000313" key="2">
    <source>
        <dbReference type="EMBL" id="ANS76815.1"/>
    </source>
</evidence>
<dbReference type="Pfam" id="PF22882">
    <property type="entry name" value="GT-D-like"/>
    <property type="match status" value="1"/>
</dbReference>
<dbReference type="STRING" id="1462996.AWM70_21345"/>
<gene>
    <name evidence="2" type="ORF">AWM70_21345</name>
</gene>
<name>A0A1B1N604_9BACL</name>
<sequence>MIPGMLHFNDMLERIRTALDHKQPLSFVRIGDGENLILAQNSVWTIEQVLQEEWAKKANMGKKGVTLPNIALRDEMVAVLKKADIVGILPPGDQTIGVREYLKRELTDQVFTYFNIRPRSICHASLNRKLAIYPGFWDMLRKHRVLIITSKASEFRKVLESKPYGLHIVNALPFSHYKDMARIQKWLMAYPDSFDIALISCGVNAVVLAQMVRDLTGKIGIDFGKGRNLLLKEKF</sequence>
<evidence type="ECO:0000313" key="3">
    <source>
        <dbReference type="Proteomes" id="UP000092573"/>
    </source>
</evidence>